<dbReference type="InterPro" id="IPR023365">
    <property type="entry name" value="Sortase_dom-sf"/>
</dbReference>
<name>A0A1C7IFN3_9FIRM</name>
<dbReference type="AlphaFoldDB" id="A0A1C7IFN3"/>
<evidence type="ECO:0000256" key="3">
    <source>
        <dbReference type="SAM" id="Phobius"/>
    </source>
</evidence>
<keyword evidence="3" id="KW-0812">Transmembrane</keyword>
<protein>
    <submittedName>
        <fullName evidence="4">SrtB family sortase</fullName>
    </submittedName>
</protein>
<dbReference type="Gene3D" id="2.40.260.10">
    <property type="entry name" value="Sortase"/>
    <property type="match status" value="1"/>
</dbReference>
<dbReference type="CDD" id="cd05826">
    <property type="entry name" value="Sortase_B"/>
    <property type="match status" value="1"/>
</dbReference>
<evidence type="ECO:0000313" key="5">
    <source>
        <dbReference type="Proteomes" id="UP000092574"/>
    </source>
</evidence>
<evidence type="ECO:0000313" key="4">
    <source>
        <dbReference type="EMBL" id="ANU77724.1"/>
    </source>
</evidence>
<dbReference type="EMBL" id="CP015405">
    <property type="protein sequence ID" value="ANU77724.1"/>
    <property type="molecule type" value="Genomic_DNA"/>
</dbReference>
<dbReference type="SUPFAM" id="SSF63817">
    <property type="entry name" value="Sortase"/>
    <property type="match status" value="1"/>
</dbReference>
<dbReference type="GO" id="GO:0016787">
    <property type="term" value="F:hydrolase activity"/>
    <property type="evidence" value="ECO:0007669"/>
    <property type="project" value="UniProtKB-KW"/>
</dbReference>
<gene>
    <name evidence="4" type="ORF">A4V09_19435</name>
</gene>
<keyword evidence="5" id="KW-1185">Reference proteome</keyword>
<feature type="active site" description="Proton donor/acceptor" evidence="2">
    <location>
        <position position="151"/>
    </location>
</feature>
<sequence>MKDDKNRRLFWNITAIVAFFAAAFCVFFLWKDIRQRQDAAMRYEQLREEDVIEGEEDETDPPKEVKPDTAVKKSLNIPVDFKKLENENPDIYAWLRVPGTEIDYPVVQSRTDDTFYMTHGIDRTVNAAGAIFSEGLNKLDFSDAHTVLYGHNMRDGSMFAGLHAFEDNTFFEEHREIEVYTEDAVRTYKIFAAYGYDDRHLLKSFDCRNQDAYRSYLEEIKEQRSIEANIDTEMEITTDDRILTLSTCHRAGDNSRYLVQAVLTVEW</sequence>
<dbReference type="STRING" id="1796616.A4V09_19435"/>
<proteinExistence type="predicted"/>
<feature type="active site" description="Acyl-thioester intermediate" evidence="2">
    <location>
        <position position="248"/>
    </location>
</feature>
<dbReference type="Pfam" id="PF04203">
    <property type="entry name" value="Sortase"/>
    <property type="match status" value="1"/>
</dbReference>
<keyword evidence="3" id="KW-0472">Membrane</keyword>
<dbReference type="OrthoDB" id="9806013at2"/>
<feature type="transmembrane region" description="Helical" evidence="3">
    <location>
        <begin position="9"/>
        <end position="30"/>
    </location>
</feature>
<organism evidence="4 5">
    <name type="scientific">Blautia pseudococcoides</name>
    <dbReference type="NCBI Taxonomy" id="1796616"/>
    <lineage>
        <taxon>Bacteria</taxon>
        <taxon>Bacillati</taxon>
        <taxon>Bacillota</taxon>
        <taxon>Clostridia</taxon>
        <taxon>Lachnospirales</taxon>
        <taxon>Lachnospiraceae</taxon>
        <taxon>Blautia</taxon>
    </lineage>
</organism>
<dbReference type="InterPro" id="IPR009835">
    <property type="entry name" value="SrtB"/>
</dbReference>
<dbReference type="KEGG" id="byl:A4V09_19435"/>
<accession>A0A1C7IFN3</accession>
<dbReference type="RefSeq" id="WP_084043688.1">
    <property type="nucleotide sequence ID" value="NZ_CP015405.2"/>
</dbReference>
<evidence type="ECO:0000256" key="2">
    <source>
        <dbReference type="PIRSR" id="PIRSR605754-1"/>
    </source>
</evidence>
<evidence type="ECO:0000256" key="1">
    <source>
        <dbReference type="ARBA" id="ARBA00022801"/>
    </source>
</evidence>
<dbReference type="Proteomes" id="UP000092574">
    <property type="component" value="Chromosome"/>
</dbReference>
<reference evidence="4" key="1">
    <citation type="submission" date="2017-04" db="EMBL/GenBank/DDBJ databases">
        <title>Complete Genome Sequences of Twelve Strains of a Stable Defined Moderately Diverse Mouse Microbiota 2 (sDMDMm2).</title>
        <authorList>
            <person name="Uchimura Y."/>
            <person name="Wyss M."/>
            <person name="Brugiroux S."/>
            <person name="Limenitakis J.P."/>
            <person name="Stecher B."/>
            <person name="McCoy K.D."/>
            <person name="Macpherson A.J."/>
        </authorList>
    </citation>
    <scope>NUCLEOTIDE SEQUENCE</scope>
    <source>
        <strain evidence="4">YL58</strain>
    </source>
</reference>
<keyword evidence="1" id="KW-0378">Hydrolase</keyword>
<dbReference type="InterPro" id="IPR005754">
    <property type="entry name" value="Sortase"/>
</dbReference>
<dbReference type="NCBIfam" id="TIGR03064">
    <property type="entry name" value="sortase_srtB"/>
    <property type="match status" value="1"/>
</dbReference>
<keyword evidence="3" id="KW-1133">Transmembrane helix</keyword>